<evidence type="ECO:0000313" key="1">
    <source>
        <dbReference type="EMBL" id="WEG07828.1"/>
    </source>
</evidence>
<protein>
    <recommendedName>
        <fullName evidence="3">Squalene cyclase</fullName>
    </recommendedName>
</protein>
<dbReference type="SUPFAM" id="SSF48239">
    <property type="entry name" value="Terpenoid cyclases/Protein prenyltransferases"/>
    <property type="match status" value="1"/>
</dbReference>
<dbReference type="Proteomes" id="UP001214553">
    <property type="component" value="Chromosome"/>
</dbReference>
<dbReference type="Gene3D" id="1.50.10.20">
    <property type="match status" value="1"/>
</dbReference>
<keyword evidence="2" id="KW-1185">Reference proteome</keyword>
<dbReference type="InterPro" id="IPR008930">
    <property type="entry name" value="Terpenoid_cyclase/PrenylTrfase"/>
</dbReference>
<dbReference type="RefSeq" id="WP_275277167.1">
    <property type="nucleotide sequence ID" value="NZ_CP119108.1"/>
</dbReference>
<accession>A0ABY8BZ07</accession>
<name>A0ABY8BZ07_9MICO</name>
<evidence type="ECO:0008006" key="3">
    <source>
        <dbReference type="Google" id="ProtNLM"/>
    </source>
</evidence>
<evidence type="ECO:0000313" key="2">
    <source>
        <dbReference type="Proteomes" id="UP001214553"/>
    </source>
</evidence>
<reference evidence="1 2" key="1">
    <citation type="submission" date="2023-03" db="EMBL/GenBank/DDBJ databases">
        <title>Genome sequence of Microbacterium sp. KACC 23027.</title>
        <authorList>
            <person name="Kim S."/>
            <person name="Heo J."/>
            <person name="Kwon S.-W."/>
        </authorList>
    </citation>
    <scope>NUCLEOTIDE SEQUENCE [LARGE SCALE GENOMIC DNA]</scope>
    <source>
        <strain evidence="1 2">KACC 23027</strain>
    </source>
</reference>
<organism evidence="1 2">
    <name type="scientific">Microbacterium horticulturae</name>
    <dbReference type="NCBI Taxonomy" id="3028316"/>
    <lineage>
        <taxon>Bacteria</taxon>
        <taxon>Bacillati</taxon>
        <taxon>Actinomycetota</taxon>
        <taxon>Actinomycetes</taxon>
        <taxon>Micrococcales</taxon>
        <taxon>Microbacteriaceae</taxon>
        <taxon>Microbacterium</taxon>
    </lineage>
</organism>
<dbReference type="EMBL" id="CP119108">
    <property type="protein sequence ID" value="WEG07828.1"/>
    <property type="molecule type" value="Genomic_DNA"/>
</dbReference>
<gene>
    <name evidence="1" type="ORF">PU630_11300</name>
</gene>
<sequence length="320" mass="36190">MDTTTEYLISGDPAIRWQVMRDLLDAPADEVATERARVAREGWGARLLDEQGADGLWDGGVYRPGWADESRPMYDAWTATHFSLQQLVDFGVDPADARVRTAIARVRENVRWDHAGEPYFAGETEPCINGVVLTVGAYFGEMDDSAVAALLSVQLPDGGWNCWAEYGARVASLHSTICALEGLLDWERATGGTETAREARRRGEEYLLARGLFRRRSTGEVIDPRFTMASYPVRWFYDVLRGFEYLRRARPERDERCAEAVELVRGKRDGDGLWHLENVHEGPTLFDLEEVPEGFPSRWVTLRALRVLRWWDAADPAPAQ</sequence>
<proteinExistence type="predicted"/>